<dbReference type="AlphaFoldDB" id="A0A0C3KHU9"/>
<feature type="domain" description="DUF6830" evidence="1">
    <location>
        <begin position="589"/>
        <end position="693"/>
    </location>
</feature>
<reference evidence="2 3" key="1">
    <citation type="submission" date="2014-04" db="EMBL/GenBank/DDBJ databases">
        <authorList>
            <consortium name="DOE Joint Genome Institute"/>
            <person name="Kuo A."/>
            <person name="Kohler A."/>
            <person name="Costa M.D."/>
            <person name="Nagy L.G."/>
            <person name="Floudas D."/>
            <person name="Copeland A."/>
            <person name="Barry K.W."/>
            <person name="Cichocki N."/>
            <person name="Veneault-Fourrey C."/>
            <person name="LaButti K."/>
            <person name="Lindquist E.A."/>
            <person name="Lipzen A."/>
            <person name="Lundell T."/>
            <person name="Morin E."/>
            <person name="Murat C."/>
            <person name="Sun H."/>
            <person name="Tunlid A."/>
            <person name="Henrissat B."/>
            <person name="Grigoriev I.V."/>
            <person name="Hibbett D.S."/>
            <person name="Martin F."/>
            <person name="Nordberg H.P."/>
            <person name="Cantor M.N."/>
            <person name="Hua S.X."/>
        </authorList>
    </citation>
    <scope>NUCLEOTIDE SEQUENCE [LARGE SCALE GENOMIC DNA]</scope>
    <source>
        <strain evidence="2 3">Marx 270</strain>
    </source>
</reference>
<dbReference type="InterPro" id="IPR041078">
    <property type="entry name" value="Plavaka"/>
</dbReference>
<keyword evidence="3" id="KW-1185">Reference proteome</keyword>
<feature type="non-terminal residue" evidence="2">
    <location>
        <position position="1"/>
    </location>
</feature>
<dbReference type="OrthoDB" id="3232986at2759"/>
<evidence type="ECO:0000313" key="3">
    <source>
        <dbReference type="Proteomes" id="UP000054217"/>
    </source>
</evidence>
<dbReference type="Proteomes" id="UP000054217">
    <property type="component" value="Unassembled WGS sequence"/>
</dbReference>
<dbReference type="EMBL" id="KN831955">
    <property type="protein sequence ID" value="KIO09167.1"/>
    <property type="molecule type" value="Genomic_DNA"/>
</dbReference>
<dbReference type="Pfam" id="PF20722">
    <property type="entry name" value="DUF6830"/>
    <property type="match status" value="1"/>
</dbReference>
<dbReference type="InterPro" id="IPR049233">
    <property type="entry name" value="DUF6830"/>
</dbReference>
<evidence type="ECO:0000259" key="1">
    <source>
        <dbReference type="Pfam" id="PF20722"/>
    </source>
</evidence>
<organism evidence="2 3">
    <name type="scientific">Pisolithus tinctorius Marx 270</name>
    <dbReference type="NCBI Taxonomy" id="870435"/>
    <lineage>
        <taxon>Eukaryota</taxon>
        <taxon>Fungi</taxon>
        <taxon>Dikarya</taxon>
        <taxon>Basidiomycota</taxon>
        <taxon>Agaricomycotina</taxon>
        <taxon>Agaricomycetes</taxon>
        <taxon>Agaricomycetidae</taxon>
        <taxon>Boletales</taxon>
        <taxon>Sclerodermatineae</taxon>
        <taxon>Pisolithaceae</taxon>
        <taxon>Pisolithus</taxon>
    </lineage>
</organism>
<gene>
    <name evidence="2" type="ORF">M404DRAFT_132044</name>
</gene>
<name>A0A0C3KHU9_PISTI</name>
<protein>
    <recommendedName>
        <fullName evidence="1">DUF6830 domain-containing protein</fullName>
    </recommendedName>
</protein>
<sequence length="729" mass="83593">YQKNHETNIYWPFQSHAEWRLGKFLVENLMQAQINVFLKLEWWNGQKPSFSSACQLLEWMDTLPSGLKWQVMQLEVNGYNTEKKIKFIYQDGLEVVESPFGNPIFAQNMSFDPLHNTLPEGATIIPIITASDKTPIMKHTGNLEMHPLFLMIANIDSDICMKATAHAWCCVAFMLVIKFNIHLDYQTILQAQLWHRCMDIVMERLKRVANVGEFMTDAFSDIQFCFTPLVAWTADLPEQQLIAAVARNASPITLATLEQFGDPTCQPPHTKQYTLDHIHQISRTGGGRDPWKVDSFQKVAKANQLLGVQLPFFRNWQHSDPARFLVPEVLHSLHKFFWDHVLKWYKEVVGIDKLNTRYKVHHKHIGFCHFASGISCATQMMGQEYCDIQRTIVPMIAGAAPAAMVQPICALMDFFYLAQRHVHTESSIRDMEASLAEFHSTKNGILDTGAHAGKEDFNIPKLELMLSFTDAIRRNGGLIQYSANVSKRLLITHCKMPFTRTNRQSDFTEQIIRLLDCEERICLFDIYLLLHEHNKPLMNATEDEENLLSSADPTSSWISHVAPSEQCHFNFPRSIRNLFTKGLMSKGTVAALSVTITPDCVKLNIADVGTTYALPDFFERLNEYIVRCADSIASHIALQMFDRVSVWYKFHIQQYSTCRPSVIMPSQVVQAQPPSPNFPYRNCDAVLLNVDGQNPDNPNCMFHNVCPWIVLMYHLFIQVMLQKYVLYFS</sequence>
<dbReference type="HOGENOM" id="CLU_006344_10_2_1"/>
<dbReference type="InParanoid" id="A0A0C3KHU9"/>
<accession>A0A0C3KHU9</accession>
<proteinExistence type="predicted"/>
<evidence type="ECO:0000313" key="2">
    <source>
        <dbReference type="EMBL" id="KIO09167.1"/>
    </source>
</evidence>
<dbReference type="Pfam" id="PF18759">
    <property type="entry name" value="Plavaka"/>
    <property type="match status" value="2"/>
</dbReference>
<reference evidence="3" key="2">
    <citation type="submission" date="2015-01" db="EMBL/GenBank/DDBJ databases">
        <title>Evolutionary Origins and Diversification of the Mycorrhizal Mutualists.</title>
        <authorList>
            <consortium name="DOE Joint Genome Institute"/>
            <consortium name="Mycorrhizal Genomics Consortium"/>
            <person name="Kohler A."/>
            <person name="Kuo A."/>
            <person name="Nagy L.G."/>
            <person name="Floudas D."/>
            <person name="Copeland A."/>
            <person name="Barry K.W."/>
            <person name="Cichocki N."/>
            <person name="Veneault-Fourrey C."/>
            <person name="LaButti K."/>
            <person name="Lindquist E.A."/>
            <person name="Lipzen A."/>
            <person name="Lundell T."/>
            <person name="Morin E."/>
            <person name="Murat C."/>
            <person name="Riley R."/>
            <person name="Ohm R."/>
            <person name="Sun H."/>
            <person name="Tunlid A."/>
            <person name="Henrissat B."/>
            <person name="Grigoriev I.V."/>
            <person name="Hibbett D.S."/>
            <person name="Martin F."/>
        </authorList>
    </citation>
    <scope>NUCLEOTIDE SEQUENCE [LARGE SCALE GENOMIC DNA]</scope>
    <source>
        <strain evidence="3">Marx 270</strain>
    </source>
</reference>